<dbReference type="OrthoDB" id="8549087at2"/>
<proteinExistence type="predicted"/>
<name>U1FN70_TRESO</name>
<evidence type="ECO:0000313" key="1">
    <source>
        <dbReference type="EMBL" id="ERF61313.1"/>
    </source>
</evidence>
<dbReference type="Pfam" id="PF09957">
    <property type="entry name" value="VapB_antitoxin"/>
    <property type="match status" value="1"/>
</dbReference>
<dbReference type="STRING" id="1125725.HMPREF1325_2187"/>
<dbReference type="EMBL" id="AVQI01000020">
    <property type="protein sequence ID" value="ERK04529.1"/>
    <property type="molecule type" value="Genomic_DNA"/>
</dbReference>
<organism evidence="1 3">
    <name type="scientific">Treponema socranskii subsp. socranskii VPI DR56BR1116 = ATCC 35536</name>
    <dbReference type="NCBI Taxonomy" id="1125725"/>
    <lineage>
        <taxon>Bacteria</taxon>
        <taxon>Pseudomonadati</taxon>
        <taxon>Spirochaetota</taxon>
        <taxon>Spirochaetia</taxon>
        <taxon>Spirochaetales</taxon>
        <taxon>Treponemataceae</taxon>
        <taxon>Treponema</taxon>
    </lineage>
</organism>
<accession>U1FN70</accession>
<protein>
    <submittedName>
        <fullName evidence="1">PF09957 family protein</fullName>
    </submittedName>
</protein>
<dbReference type="Proteomes" id="UP000016412">
    <property type="component" value="Unassembled WGS sequence"/>
</dbReference>
<evidence type="ECO:0000313" key="4">
    <source>
        <dbReference type="Proteomes" id="UP000016646"/>
    </source>
</evidence>
<reference evidence="3 4" key="1">
    <citation type="submission" date="2013-08" db="EMBL/GenBank/DDBJ databases">
        <authorList>
            <person name="Durkin A.S."/>
            <person name="Haft D.R."/>
            <person name="McCorrison J."/>
            <person name="Torralba M."/>
            <person name="Gillis M."/>
            <person name="Haft D.H."/>
            <person name="Methe B."/>
            <person name="Sutton G."/>
            <person name="Nelson K.E."/>
        </authorList>
    </citation>
    <scope>NUCLEOTIDE SEQUENCE [LARGE SCALE GENOMIC DNA]</scope>
    <source>
        <strain evidence="2 4">ATCC 35536</strain>
        <strain evidence="1 3">VPI DR56BR1116</strain>
    </source>
</reference>
<evidence type="ECO:0000313" key="2">
    <source>
        <dbReference type="EMBL" id="ERK04529.1"/>
    </source>
</evidence>
<dbReference type="Proteomes" id="UP000016646">
    <property type="component" value="Unassembled WGS sequence"/>
</dbReference>
<dbReference type="EMBL" id="AUZJ01000013">
    <property type="protein sequence ID" value="ERF61313.1"/>
    <property type="molecule type" value="Genomic_DNA"/>
</dbReference>
<dbReference type="InterPro" id="IPR019239">
    <property type="entry name" value="VapB_antitoxin"/>
</dbReference>
<dbReference type="AlphaFoldDB" id="U1FN70"/>
<dbReference type="eggNOG" id="ENOG5030V2I">
    <property type="taxonomic scope" value="Bacteria"/>
</dbReference>
<dbReference type="GeneID" id="95567212"/>
<keyword evidence="4" id="KW-1185">Reference proteome</keyword>
<dbReference type="RefSeq" id="WP_021329616.1">
    <property type="nucleotide sequence ID" value="NZ_AUZJ01000013.1"/>
</dbReference>
<evidence type="ECO:0000313" key="3">
    <source>
        <dbReference type="Proteomes" id="UP000016412"/>
    </source>
</evidence>
<dbReference type="PATRIC" id="fig|1125725.3.peg.633"/>
<comment type="caution">
    <text evidence="1">The sequence shown here is derived from an EMBL/GenBank/DDBJ whole genome shotgun (WGS) entry which is preliminary data.</text>
</comment>
<gene>
    <name evidence="2" type="ORF">HMPREF0860_0769</name>
    <name evidence="1" type="ORF">HMPREF1325_2187</name>
</gene>
<sequence>MKTTIVLEDVKLKKAFALTKIKTKTELIDVALDNLIKRYQIQNIKKYFGKSDLKIDLDSMRKREQ</sequence>